<dbReference type="CDD" id="cd07377">
    <property type="entry name" value="WHTH_GntR"/>
    <property type="match status" value="1"/>
</dbReference>
<evidence type="ECO:0000256" key="6">
    <source>
        <dbReference type="ARBA" id="ARBA00023125"/>
    </source>
</evidence>
<evidence type="ECO:0000313" key="9">
    <source>
        <dbReference type="EMBL" id="SFS64107.1"/>
    </source>
</evidence>
<dbReference type="SUPFAM" id="SSF53383">
    <property type="entry name" value="PLP-dependent transferases"/>
    <property type="match status" value="1"/>
</dbReference>
<organism evidence="9 10">
    <name type="scientific">Marininema halotolerans</name>
    <dbReference type="NCBI Taxonomy" id="1155944"/>
    <lineage>
        <taxon>Bacteria</taxon>
        <taxon>Bacillati</taxon>
        <taxon>Bacillota</taxon>
        <taxon>Bacilli</taxon>
        <taxon>Bacillales</taxon>
        <taxon>Thermoactinomycetaceae</taxon>
        <taxon>Marininema</taxon>
    </lineage>
</organism>
<dbReference type="OrthoDB" id="9808770at2"/>
<dbReference type="EMBL" id="FPAA01000005">
    <property type="protein sequence ID" value="SFS64107.1"/>
    <property type="molecule type" value="Genomic_DNA"/>
</dbReference>
<comment type="similarity">
    <text evidence="2">In the C-terminal section; belongs to the class-I pyridoxal-phosphate-dependent aminotransferase family.</text>
</comment>
<evidence type="ECO:0000313" key="10">
    <source>
        <dbReference type="Proteomes" id="UP000198660"/>
    </source>
</evidence>
<evidence type="ECO:0000256" key="5">
    <source>
        <dbReference type="ARBA" id="ARBA00023015"/>
    </source>
</evidence>
<keyword evidence="5" id="KW-0805">Transcription regulation</keyword>
<dbReference type="Pfam" id="PF00155">
    <property type="entry name" value="Aminotran_1_2"/>
    <property type="match status" value="1"/>
</dbReference>
<dbReference type="InterPro" id="IPR036388">
    <property type="entry name" value="WH-like_DNA-bd_sf"/>
</dbReference>
<dbReference type="GO" id="GO:0003700">
    <property type="term" value="F:DNA-binding transcription factor activity"/>
    <property type="evidence" value="ECO:0007669"/>
    <property type="project" value="InterPro"/>
</dbReference>
<dbReference type="InterPro" id="IPR004839">
    <property type="entry name" value="Aminotransferase_I/II_large"/>
</dbReference>
<evidence type="ECO:0000256" key="4">
    <source>
        <dbReference type="ARBA" id="ARBA00022898"/>
    </source>
</evidence>
<dbReference type="InterPro" id="IPR015421">
    <property type="entry name" value="PyrdxlP-dep_Trfase_major"/>
</dbReference>
<dbReference type="InterPro" id="IPR015424">
    <property type="entry name" value="PyrdxlP-dep_Trfase"/>
</dbReference>
<sequence length="473" mass="54443">MNKSLHQLTPHLDRGAPTPLYQQLYTYLKHEIETGRLPANYRLPSKRKWSHYLKISLTTMENAYHQLHAEGYVMSRPRKGLFVAPIDKSLHLVPPTAPSRIASHPRTTRSNDIHFHYGSVDFSHFPYEIWSRLTRQVLRKENFPQEIDPFGDFSLRQEIAHYLYTSRGVSASAEQVVVGPGTQSLIRWISQLIGVDKTYAIEDPGYHRAKTAFTNMGVTYRPVPLDEDGIHLRSVEQNQADVVYVTPSHQFPTGIVMPFARRQALLAWSTQGERWIFEDDYDSEFRYKGQPIPSLQGMDRNQRVIYLGAFSKSILNELRLSYAVLPFPLLDRAHQHQDLEKLDASRINQLTLHAFMEQGHWQRHLNRMRTLYRKKHRTLIETIKNTWNKSVTIIGQDAGLHLLIQVHSAHSEEDLVAMAHQAGVRINPLSDYCSLPSPYPDPVLLLGYGGLSEDEIREGIRRLQTAWSLSLST</sequence>
<dbReference type="InterPro" id="IPR051446">
    <property type="entry name" value="HTH_trans_reg/aminotransferase"/>
</dbReference>
<keyword evidence="6" id="KW-0238">DNA-binding</keyword>
<dbReference type="PROSITE" id="PS50949">
    <property type="entry name" value="HTH_GNTR"/>
    <property type="match status" value="1"/>
</dbReference>
<keyword evidence="3 9" id="KW-0032">Aminotransferase</keyword>
<comment type="cofactor">
    <cofactor evidence="1">
        <name>pyridoxal 5'-phosphate</name>
        <dbReference type="ChEBI" id="CHEBI:597326"/>
    </cofactor>
</comment>
<evidence type="ECO:0000256" key="7">
    <source>
        <dbReference type="ARBA" id="ARBA00023163"/>
    </source>
</evidence>
<evidence type="ECO:0000256" key="1">
    <source>
        <dbReference type="ARBA" id="ARBA00001933"/>
    </source>
</evidence>
<proteinExistence type="inferred from homology"/>
<name>A0A1I6RHB7_9BACL</name>
<evidence type="ECO:0000259" key="8">
    <source>
        <dbReference type="PROSITE" id="PS50949"/>
    </source>
</evidence>
<keyword evidence="4" id="KW-0663">Pyridoxal phosphate</keyword>
<dbReference type="SMART" id="SM00345">
    <property type="entry name" value="HTH_GNTR"/>
    <property type="match status" value="1"/>
</dbReference>
<dbReference type="GO" id="GO:0003677">
    <property type="term" value="F:DNA binding"/>
    <property type="evidence" value="ECO:0007669"/>
    <property type="project" value="UniProtKB-KW"/>
</dbReference>
<evidence type="ECO:0000256" key="3">
    <source>
        <dbReference type="ARBA" id="ARBA00022576"/>
    </source>
</evidence>
<dbReference type="Gene3D" id="3.40.640.10">
    <property type="entry name" value="Type I PLP-dependent aspartate aminotransferase-like (Major domain)"/>
    <property type="match status" value="1"/>
</dbReference>
<dbReference type="GO" id="GO:0008483">
    <property type="term" value="F:transaminase activity"/>
    <property type="evidence" value="ECO:0007669"/>
    <property type="project" value="UniProtKB-KW"/>
</dbReference>
<dbReference type="AlphaFoldDB" id="A0A1I6RHB7"/>
<keyword evidence="7" id="KW-0804">Transcription</keyword>
<evidence type="ECO:0000256" key="2">
    <source>
        <dbReference type="ARBA" id="ARBA00005384"/>
    </source>
</evidence>
<dbReference type="PANTHER" id="PTHR46577">
    <property type="entry name" value="HTH-TYPE TRANSCRIPTIONAL REGULATORY PROTEIN GABR"/>
    <property type="match status" value="1"/>
</dbReference>
<dbReference type="Pfam" id="PF00392">
    <property type="entry name" value="GntR"/>
    <property type="match status" value="1"/>
</dbReference>
<keyword evidence="10" id="KW-1185">Reference proteome</keyword>
<dbReference type="InterPro" id="IPR036390">
    <property type="entry name" value="WH_DNA-bd_sf"/>
</dbReference>
<dbReference type="Proteomes" id="UP000198660">
    <property type="component" value="Unassembled WGS sequence"/>
</dbReference>
<dbReference type="PANTHER" id="PTHR46577:SF1">
    <property type="entry name" value="HTH-TYPE TRANSCRIPTIONAL REGULATORY PROTEIN GABR"/>
    <property type="match status" value="1"/>
</dbReference>
<dbReference type="GO" id="GO:0030170">
    <property type="term" value="F:pyridoxal phosphate binding"/>
    <property type="evidence" value="ECO:0007669"/>
    <property type="project" value="InterPro"/>
</dbReference>
<dbReference type="RefSeq" id="WP_091836339.1">
    <property type="nucleotide sequence ID" value="NZ_FPAA01000005.1"/>
</dbReference>
<feature type="domain" description="HTH gntR-type" evidence="8">
    <location>
        <begin position="18"/>
        <end position="86"/>
    </location>
</feature>
<dbReference type="InterPro" id="IPR000524">
    <property type="entry name" value="Tscrpt_reg_HTH_GntR"/>
</dbReference>
<keyword evidence="9" id="KW-0808">Transferase</keyword>
<accession>A0A1I6RHB7</accession>
<dbReference type="CDD" id="cd00609">
    <property type="entry name" value="AAT_like"/>
    <property type="match status" value="1"/>
</dbReference>
<dbReference type="SUPFAM" id="SSF46785">
    <property type="entry name" value="Winged helix' DNA-binding domain"/>
    <property type="match status" value="1"/>
</dbReference>
<dbReference type="Gene3D" id="1.10.10.10">
    <property type="entry name" value="Winged helix-like DNA-binding domain superfamily/Winged helix DNA-binding domain"/>
    <property type="match status" value="1"/>
</dbReference>
<reference evidence="10" key="1">
    <citation type="submission" date="2016-10" db="EMBL/GenBank/DDBJ databases">
        <authorList>
            <person name="Varghese N."/>
            <person name="Submissions S."/>
        </authorList>
    </citation>
    <scope>NUCLEOTIDE SEQUENCE [LARGE SCALE GENOMIC DNA]</scope>
    <source>
        <strain evidence="10">DSM 45789</strain>
    </source>
</reference>
<gene>
    <name evidence="9" type="ORF">SAMN05444972_10593</name>
</gene>
<protein>
    <submittedName>
        <fullName evidence="9">GntR family transcriptional regulator / MocR family aminotransferase</fullName>
    </submittedName>
</protein>